<dbReference type="EC" id="3.1.1.-" evidence="6"/>
<proteinExistence type="inferred from homology"/>
<dbReference type="SUPFAM" id="SSF53474">
    <property type="entry name" value="alpha/beta-Hydrolases"/>
    <property type="match status" value="1"/>
</dbReference>
<dbReference type="Proteomes" id="UP001652740">
    <property type="component" value="Unplaced"/>
</dbReference>
<keyword evidence="8" id="KW-1185">Reference proteome</keyword>
<keyword evidence="6" id="KW-0732">Signal</keyword>
<keyword evidence="3 6" id="KW-0378">Hydrolase</keyword>
<reference evidence="9" key="1">
    <citation type="submission" date="2025-08" db="UniProtKB">
        <authorList>
            <consortium name="RefSeq"/>
        </authorList>
    </citation>
    <scope>IDENTIFICATION</scope>
    <source>
        <tissue evidence="9">Whole larvae</tissue>
    </source>
</reference>
<evidence type="ECO:0000256" key="4">
    <source>
        <dbReference type="ARBA" id="ARBA00023157"/>
    </source>
</evidence>
<organism evidence="8 9">
    <name type="scientific">Galleria mellonella</name>
    <name type="common">Greater wax moth</name>
    <dbReference type="NCBI Taxonomy" id="7137"/>
    <lineage>
        <taxon>Eukaryota</taxon>
        <taxon>Metazoa</taxon>
        <taxon>Ecdysozoa</taxon>
        <taxon>Arthropoda</taxon>
        <taxon>Hexapoda</taxon>
        <taxon>Insecta</taxon>
        <taxon>Pterygota</taxon>
        <taxon>Neoptera</taxon>
        <taxon>Endopterygota</taxon>
        <taxon>Lepidoptera</taxon>
        <taxon>Glossata</taxon>
        <taxon>Ditrysia</taxon>
        <taxon>Pyraloidea</taxon>
        <taxon>Pyralidae</taxon>
        <taxon>Galleriinae</taxon>
        <taxon>Galleria</taxon>
    </lineage>
</organism>
<dbReference type="RefSeq" id="XP_052749459.1">
    <property type="nucleotide sequence ID" value="XM_052893499.1"/>
</dbReference>
<accession>A0ABM3MDP7</accession>
<dbReference type="InterPro" id="IPR050309">
    <property type="entry name" value="Type-B_Carboxylest/Lipase"/>
</dbReference>
<evidence type="ECO:0000256" key="3">
    <source>
        <dbReference type="ARBA" id="ARBA00022801"/>
    </source>
</evidence>
<comment type="similarity">
    <text evidence="1 6">Belongs to the type-B carboxylesterase/lipase family.</text>
</comment>
<sequence length="565" mass="63407">MSCKTALLCFIAVTVNNGIVNGENKVSVPQPNESSPVTITPSGAIRGSWMETRRGRRFEGYRGIRYAEPPVGELRFQPPKPIHHYKTEVDAREEGPACPQPTEGDYYIDEDCLRINVYTPNSKSKKPLPVIFYMHSGGFYSISGRSDVAGPKYFLDRDVVLVTINYRLASLGFLSTGDEVAPGNNGFKDQVVALRWVQRNIRAFGGDPNLVTITGCSAGSFSVMLHMISPMSKGLFHRAISISGSPISQVADTHDLKYLAVKQAELLGCPTNSSKVIVDCLKTKTFREIGNSLEGFFLPGYDPVLVWSPVVELDFGQERFLTMKPVDAVRQKKMHAVPFIISQTQAEFFWKAFTVLRNQTILDSMNAEWDRLAPIAFILPKDKTAIPSANRLRQAFLDGKQLVNDTFTADGLGKLYGDSLIGFGVHRMANLMCRHSPHKVYYYEFAYVGNHSHYEDPTTGKPIVAAHHDDLIYLFSLPASFPIISASDTLDSLLVDRMTAIYYNFAIHGDPNPHGDGFPELSSLHWPPMTPSKREYLHLGSQFQVRERLFEDRFNVWEELYPIQY</sequence>
<gene>
    <name evidence="9" type="primary">LOC113514898</name>
</gene>
<evidence type="ECO:0000259" key="7">
    <source>
        <dbReference type="Pfam" id="PF00135"/>
    </source>
</evidence>
<evidence type="ECO:0000256" key="6">
    <source>
        <dbReference type="RuleBase" id="RU361235"/>
    </source>
</evidence>
<dbReference type="GeneID" id="113514898"/>
<feature type="chain" id="PRO_5044970300" description="Carboxylic ester hydrolase" evidence="6">
    <location>
        <begin position="23"/>
        <end position="565"/>
    </location>
</feature>
<dbReference type="InterPro" id="IPR029058">
    <property type="entry name" value="AB_hydrolase_fold"/>
</dbReference>
<protein>
    <recommendedName>
        <fullName evidence="6">Carboxylic ester hydrolase</fullName>
        <ecNumber evidence="6">3.1.1.-</ecNumber>
    </recommendedName>
</protein>
<dbReference type="InterPro" id="IPR019826">
    <property type="entry name" value="Carboxylesterase_B_AS"/>
</dbReference>
<evidence type="ECO:0000256" key="2">
    <source>
        <dbReference type="ARBA" id="ARBA00022487"/>
    </source>
</evidence>
<feature type="signal peptide" evidence="6">
    <location>
        <begin position="1"/>
        <end position="22"/>
    </location>
</feature>
<evidence type="ECO:0000313" key="9">
    <source>
        <dbReference type="RefSeq" id="XP_052749459.1"/>
    </source>
</evidence>
<keyword evidence="2" id="KW-0719">Serine esterase</keyword>
<dbReference type="InterPro" id="IPR002018">
    <property type="entry name" value="CarbesteraseB"/>
</dbReference>
<name>A0ABM3MDP7_GALME</name>
<keyword evidence="5" id="KW-0325">Glycoprotein</keyword>
<feature type="domain" description="Carboxylesterase type B" evidence="7">
    <location>
        <begin position="35"/>
        <end position="557"/>
    </location>
</feature>
<evidence type="ECO:0000256" key="5">
    <source>
        <dbReference type="ARBA" id="ARBA00023180"/>
    </source>
</evidence>
<keyword evidence="4" id="KW-1015">Disulfide bond</keyword>
<dbReference type="PANTHER" id="PTHR11559">
    <property type="entry name" value="CARBOXYLESTERASE"/>
    <property type="match status" value="1"/>
</dbReference>
<evidence type="ECO:0000313" key="8">
    <source>
        <dbReference type="Proteomes" id="UP001652740"/>
    </source>
</evidence>
<dbReference type="Pfam" id="PF00135">
    <property type="entry name" value="COesterase"/>
    <property type="match status" value="1"/>
</dbReference>
<evidence type="ECO:0000256" key="1">
    <source>
        <dbReference type="ARBA" id="ARBA00005964"/>
    </source>
</evidence>
<dbReference type="PROSITE" id="PS00122">
    <property type="entry name" value="CARBOXYLESTERASE_B_1"/>
    <property type="match status" value="1"/>
</dbReference>
<dbReference type="Gene3D" id="3.40.50.1820">
    <property type="entry name" value="alpha/beta hydrolase"/>
    <property type="match status" value="1"/>
</dbReference>